<evidence type="ECO:0000313" key="2">
    <source>
        <dbReference type="EMBL" id="SEQ29083.1"/>
    </source>
</evidence>
<dbReference type="NCBIfam" id="NF047371">
    <property type="entry name" value="FlcA_CTERM"/>
    <property type="match status" value="1"/>
</dbReference>
<organism evidence="2 3">
    <name type="scientific">Treponema bryantii</name>
    <dbReference type="NCBI Taxonomy" id="163"/>
    <lineage>
        <taxon>Bacteria</taxon>
        <taxon>Pseudomonadati</taxon>
        <taxon>Spirochaetota</taxon>
        <taxon>Spirochaetia</taxon>
        <taxon>Spirochaetales</taxon>
        <taxon>Treponemataceae</taxon>
        <taxon>Treponema</taxon>
    </lineage>
</organism>
<feature type="compositionally biased region" description="Acidic residues" evidence="1">
    <location>
        <begin position="295"/>
        <end position="316"/>
    </location>
</feature>
<dbReference type="Gene3D" id="1.25.40.10">
    <property type="entry name" value="Tetratricopeptide repeat domain"/>
    <property type="match status" value="3"/>
</dbReference>
<dbReference type="NCBIfam" id="NF047372">
    <property type="entry name" value="FlcA_NTERM"/>
    <property type="match status" value="1"/>
</dbReference>
<dbReference type="InterPro" id="IPR058109">
    <property type="entry name" value="FlcA_C"/>
</dbReference>
<dbReference type="SMART" id="SM00028">
    <property type="entry name" value="TPR"/>
    <property type="match status" value="4"/>
</dbReference>
<dbReference type="InterPro" id="IPR058123">
    <property type="entry name" value="FlcA_N"/>
</dbReference>
<protein>
    <recommendedName>
        <fullName evidence="4">Tetratricopeptide repeat-containing protein</fullName>
    </recommendedName>
</protein>
<dbReference type="Proteomes" id="UP000182360">
    <property type="component" value="Unassembled WGS sequence"/>
</dbReference>
<feature type="region of interest" description="Disordered" evidence="1">
    <location>
        <begin position="508"/>
        <end position="551"/>
    </location>
</feature>
<proteinExistence type="predicted"/>
<dbReference type="EMBL" id="FOFU01000003">
    <property type="protein sequence ID" value="SEQ29083.1"/>
    <property type="molecule type" value="Genomic_DNA"/>
</dbReference>
<feature type="compositionally biased region" description="Acidic residues" evidence="1">
    <location>
        <begin position="422"/>
        <end position="456"/>
    </location>
</feature>
<gene>
    <name evidence="2" type="ORF">SAMN04487977_103277</name>
</gene>
<keyword evidence="3" id="KW-1185">Reference proteome</keyword>
<reference evidence="2 3" key="1">
    <citation type="submission" date="2016-10" db="EMBL/GenBank/DDBJ databases">
        <authorList>
            <person name="de Groot N.N."/>
        </authorList>
    </citation>
    <scope>NUCLEOTIDE SEQUENCE [LARGE SCALE GENOMIC DNA]</scope>
    <source>
        <strain evidence="2 3">B25</strain>
    </source>
</reference>
<feature type="compositionally biased region" description="Acidic residues" evidence="1">
    <location>
        <begin position="272"/>
        <end position="284"/>
    </location>
</feature>
<sequence>MPGLSQLKKFSSDLLSLGDEINLRAIRGEKPVKIEIPKEIEDKNDSEDFVLGMPEIEVEVDTSSADEDLSDLTALVNPTASTDKSKENEPAPSFEAPDMSALLNPVVTETASDDAGMPDLSMFDEPEEEPEEIIEEEPEEVSIADMGLDALLAGGGFDEPEETSEEEESSEDAEPEIDLDNFEDIPDLDDIGTQPEPEPEPVTEAEPEALDDAEPLEEPEALDDIAPLDEPEALGEPEALDDMEPLEEPQSDSIEETAPQEDFSDTLPAGDFDFDMPDLPETDSSETASESEALPADDFDSLPPDNFDEDEPESFESETPAAETSSSDGLESFDLPDISDVADTDITEPAADSITEDTASEESSSNGSIGLEELGNLDFDAPDNAAVAEETSEEDSGIPAGLFDAGDFDLAGDTGLASTEFSAEDEIPDFDDTAGLDDETSDSEAEGEENTPLEVFDTSEMEGMDFGIQDTDSQISAGGDGDFEFGSHDDFAMEGEFEIPGFSDVTTAKEEKGSKTKLVSSKDKPKGRGRRTKELPVADFSGAEEAEELPPNTLSDEQYKTFLANLAEYPLNVRLAFEDFIVQDEFTDDAEFEIIEKILNKAPARQVAGMLEKMLDTSIPIPRDFEHRTAAEYEAYKKSLSYQLRNKIIPGILLGLLLTIVGWGLIKFTDYCIYRPIKANSLYKQGYALLQADEYPQAEMRFEEAVKKRINKKWFFRYARGYREHKQYQRAGKMYQNILFFFKHDKMAGLEYADMELNDLANYERAEEIVRREVLDYHINDADGILKLGDVFLEWGTEKDPAKLELAREQYANLIQLYKPTDLYMSRMMRYFIRTDNLREVIQMQKNFEKREKSLGSEDWTELSGYLLDKYYGDLAPSEEYLRYEIEGLRGLLLRAVKTNPNNPIAQYNLAKYFLKTNETASIEATLQRAIEKFNTVPSMKKRDLYKYIDSYRLLGEHYIGTNDYLQAQEQFAEGISLFTTERDNAGFEGTPGIGKLYEDMGNIKYTISGDYDDALFNYKYSVELENDNPSIRYRIGYIQYKKKNYMEALGAFMKSGDGNIKERNLMLAMANTLYLRGDEYAAQGYYDQLLDELEAEVIETGLVLPQANVKDYDLINTYLYAANNYGVTLYKLAKRTGNSALNAQAIVQLSQSVRAWDALTRNQETMLRLEGSNLAEQNIKYITHPIPEFEPSIYTDISKTLLDNERL</sequence>
<feature type="compositionally biased region" description="Basic and acidic residues" evidence="1">
    <location>
        <begin position="508"/>
        <end position="536"/>
    </location>
</feature>
<dbReference type="AlphaFoldDB" id="A0A1H9EV22"/>
<dbReference type="OrthoDB" id="349862at2"/>
<feature type="compositionally biased region" description="Low complexity" evidence="1">
    <location>
        <begin position="317"/>
        <end position="327"/>
    </location>
</feature>
<accession>A0A1H9EV22</accession>
<dbReference type="InterPro" id="IPR019734">
    <property type="entry name" value="TPR_rpt"/>
</dbReference>
<feature type="compositionally biased region" description="Acidic residues" evidence="1">
    <location>
        <begin position="197"/>
        <end position="264"/>
    </location>
</feature>
<dbReference type="SUPFAM" id="SSF48452">
    <property type="entry name" value="TPR-like"/>
    <property type="match status" value="2"/>
</dbReference>
<feature type="compositionally biased region" description="Acidic residues" evidence="1">
    <location>
        <begin position="158"/>
        <end position="190"/>
    </location>
</feature>
<evidence type="ECO:0008006" key="4">
    <source>
        <dbReference type="Google" id="ProtNLM"/>
    </source>
</evidence>
<name>A0A1H9EV22_9SPIR</name>
<feature type="compositionally biased region" description="Acidic residues" evidence="1">
    <location>
        <begin position="122"/>
        <end position="142"/>
    </location>
</feature>
<evidence type="ECO:0000256" key="1">
    <source>
        <dbReference type="SAM" id="MobiDB-lite"/>
    </source>
</evidence>
<evidence type="ECO:0000313" key="3">
    <source>
        <dbReference type="Proteomes" id="UP000182360"/>
    </source>
</evidence>
<dbReference type="RefSeq" id="WP_074642531.1">
    <property type="nucleotide sequence ID" value="NZ_FOFU01000003.1"/>
</dbReference>
<dbReference type="InterPro" id="IPR011990">
    <property type="entry name" value="TPR-like_helical_dom_sf"/>
</dbReference>
<feature type="region of interest" description="Disordered" evidence="1">
    <location>
        <begin position="77"/>
        <end position="456"/>
    </location>
</feature>